<dbReference type="InterPro" id="IPR018711">
    <property type="entry name" value="NAGPA"/>
</dbReference>
<evidence type="ECO:0000313" key="5">
    <source>
        <dbReference type="Proteomes" id="UP001589619"/>
    </source>
</evidence>
<dbReference type="RefSeq" id="WP_344911584.1">
    <property type="nucleotide sequence ID" value="NZ_BAAAYO010000010.1"/>
</dbReference>
<reference evidence="4 5" key="1">
    <citation type="submission" date="2024-09" db="EMBL/GenBank/DDBJ databases">
        <authorList>
            <person name="Sun Q."/>
            <person name="Mori K."/>
        </authorList>
    </citation>
    <scope>NUCLEOTIDE SEQUENCE [LARGE SCALE GENOMIC DNA]</scope>
    <source>
        <strain evidence="4 5">JCM 12520</strain>
    </source>
</reference>
<comment type="caution">
    <text evidence="4">The sequence shown here is derived from an EMBL/GenBank/DDBJ whole genome shotgun (WGS) entry which is preliminary data.</text>
</comment>
<proteinExistence type="predicted"/>
<feature type="region of interest" description="Disordered" evidence="1">
    <location>
        <begin position="372"/>
        <end position="659"/>
    </location>
</feature>
<feature type="compositionally biased region" description="Gly residues" evidence="1">
    <location>
        <begin position="448"/>
        <end position="464"/>
    </location>
</feature>
<feature type="transmembrane region" description="Helical" evidence="2">
    <location>
        <begin position="20"/>
        <end position="41"/>
    </location>
</feature>
<keyword evidence="2" id="KW-0472">Membrane</keyword>
<evidence type="ECO:0000259" key="3">
    <source>
        <dbReference type="Pfam" id="PF09992"/>
    </source>
</evidence>
<feature type="compositionally biased region" description="Low complexity" evidence="1">
    <location>
        <begin position="480"/>
        <end position="499"/>
    </location>
</feature>
<feature type="compositionally biased region" description="Low complexity" evidence="1">
    <location>
        <begin position="520"/>
        <end position="577"/>
    </location>
</feature>
<evidence type="ECO:0000313" key="4">
    <source>
        <dbReference type="EMBL" id="MFB9752446.1"/>
    </source>
</evidence>
<feature type="domain" description="Phosphodiester glycosidase" evidence="3">
    <location>
        <begin position="159"/>
        <end position="339"/>
    </location>
</feature>
<feature type="compositionally biased region" description="Low complexity" evidence="1">
    <location>
        <begin position="637"/>
        <end position="652"/>
    </location>
</feature>
<protein>
    <submittedName>
        <fullName evidence="4">Phosphodiester glycosidase family protein</fullName>
    </submittedName>
</protein>
<keyword evidence="5" id="KW-1185">Reference proteome</keyword>
<keyword evidence="4" id="KW-0326">Glycosidase</keyword>
<dbReference type="Proteomes" id="UP001589619">
    <property type="component" value="Unassembled WGS sequence"/>
</dbReference>
<keyword evidence="2" id="KW-0812">Transmembrane</keyword>
<name>A0ABV5VVW2_9BACL</name>
<feature type="compositionally biased region" description="Low complexity" evidence="1">
    <location>
        <begin position="597"/>
        <end position="629"/>
    </location>
</feature>
<sequence length="659" mass="66055">MSTATQIWASTRRELGGWSWFKKTLLIFALLIFATSSFLYLTPPGLAIREFLAQTVISTQHRDWAWIVVGKEKRNYMVKMSHQFTETSALEKQDMDLIKHDLVRKERSVEELISEPIEISGQFWKGKMIYVYDPTSIRVVVPNKVGEGERISSMAIRTGAVAGINGGGFIDPDGLGNGFAPIGLIMSGYEPIFADVEADTAQHIIGFTHEGTLVVGKYSLLELQKMGVKEAVSFVAPRLIANGNGQITSGDGGWGRAPRTAIGQKKDGTLIFVIIDGRQTSSVGATLKEVQDLLLKEGAVNAGLLDGGASSELVVKGEVLTKPSSRYGERRLPSGILVYDDPDSYKADRIWDGLNKIDPGGRYDHPDFLKEQAEQKKQQQSQPQKTEPDKTQAPGQTDKPKEPAKNEQGGTGAKTTTPPKTENNGGAASDKDKPGGTTPDAGKSGTPAGNGAGAGAPASGGAGEGTKNTPATGGNAGQDSATPPAGSSSGQGGATPPAGGSSGQNSATPPAGGSSGQNNATPPAGGSSGQGSATPPAGGSSGQGSATPPAGGSSGQGSATPPAGGSSGQGSATPPAGGSSGQNSATPPAGGSSGQNSATPPAGGSSGQGSATPPAGGNAGQAGATPPAGGSSGQGSGTPPAGGAPQSPATPTNGSGAAK</sequence>
<dbReference type="PANTHER" id="PTHR40446:SF2">
    <property type="entry name" value="N-ACETYLGLUCOSAMINE-1-PHOSPHODIESTER ALPHA-N-ACETYLGLUCOSAMINIDASE"/>
    <property type="match status" value="1"/>
</dbReference>
<keyword evidence="2" id="KW-1133">Transmembrane helix</keyword>
<organism evidence="4 5">
    <name type="scientific">Paenibacillus hodogayensis</name>
    <dbReference type="NCBI Taxonomy" id="279208"/>
    <lineage>
        <taxon>Bacteria</taxon>
        <taxon>Bacillati</taxon>
        <taxon>Bacillota</taxon>
        <taxon>Bacilli</taxon>
        <taxon>Bacillales</taxon>
        <taxon>Paenibacillaceae</taxon>
        <taxon>Paenibacillus</taxon>
    </lineage>
</organism>
<keyword evidence="4" id="KW-0378">Hydrolase</keyword>
<accession>A0ABV5VVW2</accession>
<dbReference type="EMBL" id="JBHMAG010000009">
    <property type="protein sequence ID" value="MFB9752446.1"/>
    <property type="molecule type" value="Genomic_DNA"/>
</dbReference>
<dbReference type="Pfam" id="PF09992">
    <property type="entry name" value="NAGPA"/>
    <property type="match status" value="1"/>
</dbReference>
<evidence type="ECO:0000256" key="1">
    <source>
        <dbReference type="SAM" id="MobiDB-lite"/>
    </source>
</evidence>
<gene>
    <name evidence="4" type="ORF">ACFFNY_12840</name>
</gene>
<evidence type="ECO:0000256" key="2">
    <source>
        <dbReference type="SAM" id="Phobius"/>
    </source>
</evidence>
<dbReference type="PANTHER" id="PTHR40446">
    <property type="entry name" value="N-ACETYLGLUCOSAMINE-1-PHOSPHODIESTER ALPHA-N-ACETYLGLUCOSAMINIDASE"/>
    <property type="match status" value="1"/>
</dbReference>
<dbReference type="GO" id="GO:0016798">
    <property type="term" value="F:hydrolase activity, acting on glycosyl bonds"/>
    <property type="evidence" value="ECO:0007669"/>
    <property type="project" value="UniProtKB-KW"/>
</dbReference>